<dbReference type="PANTHER" id="PTHR31668">
    <property type="entry name" value="GLUCOSE TRANSPORT TRANSCRIPTION REGULATOR RGT1-RELATED-RELATED"/>
    <property type="match status" value="1"/>
</dbReference>
<protein>
    <recommendedName>
        <fullName evidence="4">Zn(2)-C6 fungal-type domain-containing protein</fullName>
    </recommendedName>
</protein>
<evidence type="ECO:0000259" key="4">
    <source>
        <dbReference type="PROSITE" id="PS50048"/>
    </source>
</evidence>
<dbReference type="SMART" id="SM00066">
    <property type="entry name" value="GAL4"/>
    <property type="match status" value="1"/>
</dbReference>
<dbReference type="Pfam" id="PF04082">
    <property type="entry name" value="Fungal_trans"/>
    <property type="match status" value="1"/>
</dbReference>
<dbReference type="SUPFAM" id="SSF57701">
    <property type="entry name" value="Zn2/Cys6 DNA-binding domain"/>
    <property type="match status" value="1"/>
</dbReference>
<feature type="domain" description="Zn(2)-C6 fungal-type" evidence="4">
    <location>
        <begin position="31"/>
        <end position="63"/>
    </location>
</feature>
<dbReference type="InterPro" id="IPR001138">
    <property type="entry name" value="Zn2Cys6_DnaBD"/>
</dbReference>
<proteinExistence type="predicted"/>
<evidence type="ECO:0000313" key="5">
    <source>
        <dbReference type="EMBL" id="QPG94256.1"/>
    </source>
</evidence>
<dbReference type="GO" id="GO:0000981">
    <property type="term" value="F:DNA-binding transcription factor activity, RNA polymerase II-specific"/>
    <property type="evidence" value="ECO:0007669"/>
    <property type="project" value="InterPro"/>
</dbReference>
<dbReference type="InterPro" id="IPR007219">
    <property type="entry name" value="XnlR_reg_dom"/>
</dbReference>
<dbReference type="Proteomes" id="UP000594364">
    <property type="component" value="Chromosome 1"/>
</dbReference>
<dbReference type="CDD" id="cd00067">
    <property type="entry name" value="GAL4"/>
    <property type="match status" value="1"/>
</dbReference>
<dbReference type="OrthoDB" id="2283488at2759"/>
<gene>
    <name evidence="5" type="ORF">C2857_005515</name>
</gene>
<evidence type="ECO:0000313" key="6">
    <source>
        <dbReference type="Proteomes" id="UP000594364"/>
    </source>
</evidence>
<reference evidence="5 6" key="1">
    <citation type="journal article" date="2018" name="PLoS Genet.">
        <title>Repeat elements organise 3D genome structure and mediate transcription in the filamentous fungus Epichloe festucae.</title>
        <authorList>
            <person name="Winter D.J."/>
            <person name="Ganley A.R.D."/>
            <person name="Young C.A."/>
            <person name="Liachko I."/>
            <person name="Schardl C.L."/>
            <person name="Dupont P.Y."/>
            <person name="Berry D."/>
            <person name="Ram A."/>
            <person name="Scott B."/>
            <person name="Cox M.P."/>
        </authorList>
    </citation>
    <scope>NUCLEOTIDE SEQUENCE [LARGE SCALE GENOMIC DNA]</scope>
    <source>
        <strain evidence="5 6">Fl1</strain>
    </source>
</reference>
<keyword evidence="1" id="KW-0479">Metal-binding</keyword>
<dbReference type="GO" id="GO:0003677">
    <property type="term" value="F:DNA binding"/>
    <property type="evidence" value="ECO:0007669"/>
    <property type="project" value="InterPro"/>
</dbReference>
<feature type="region of interest" description="Disordered" evidence="3">
    <location>
        <begin position="1"/>
        <end position="26"/>
    </location>
</feature>
<dbReference type="PROSITE" id="PS50048">
    <property type="entry name" value="ZN2_CY6_FUNGAL_2"/>
    <property type="match status" value="1"/>
</dbReference>
<evidence type="ECO:0000256" key="1">
    <source>
        <dbReference type="ARBA" id="ARBA00022723"/>
    </source>
</evidence>
<feature type="compositionally biased region" description="Low complexity" evidence="3">
    <location>
        <begin position="103"/>
        <end position="127"/>
    </location>
</feature>
<dbReference type="GO" id="GO:0008270">
    <property type="term" value="F:zinc ion binding"/>
    <property type="evidence" value="ECO:0007669"/>
    <property type="project" value="InterPro"/>
</dbReference>
<evidence type="ECO:0000256" key="2">
    <source>
        <dbReference type="ARBA" id="ARBA00023242"/>
    </source>
</evidence>
<dbReference type="AlphaFoldDB" id="A0A7S9KL02"/>
<name>A0A7S9KL02_EPIFF</name>
<feature type="region of interest" description="Disordered" evidence="3">
    <location>
        <begin position="69"/>
        <end position="129"/>
    </location>
</feature>
<keyword evidence="6" id="KW-1185">Reference proteome</keyword>
<dbReference type="GO" id="GO:0006351">
    <property type="term" value="P:DNA-templated transcription"/>
    <property type="evidence" value="ECO:0007669"/>
    <property type="project" value="InterPro"/>
</dbReference>
<dbReference type="InterPro" id="IPR050797">
    <property type="entry name" value="Carb_Metab_Trans_Reg"/>
</dbReference>
<dbReference type="Gene3D" id="4.10.240.10">
    <property type="entry name" value="Zn(2)-C6 fungal-type DNA-binding domain"/>
    <property type="match status" value="1"/>
</dbReference>
<keyword evidence="2" id="KW-0539">Nucleus</keyword>
<evidence type="ECO:0000256" key="3">
    <source>
        <dbReference type="SAM" id="MobiDB-lite"/>
    </source>
</evidence>
<dbReference type="Pfam" id="PF00172">
    <property type="entry name" value="Zn_clus"/>
    <property type="match status" value="1"/>
</dbReference>
<feature type="compositionally biased region" description="Basic residues" evidence="3">
    <location>
        <begin position="70"/>
        <end position="79"/>
    </location>
</feature>
<dbReference type="InterPro" id="IPR036864">
    <property type="entry name" value="Zn2-C6_fun-type_DNA-bd_sf"/>
</dbReference>
<organism evidence="5 6">
    <name type="scientific">Epichloe festucae (strain Fl1)</name>
    <dbReference type="NCBI Taxonomy" id="877507"/>
    <lineage>
        <taxon>Eukaryota</taxon>
        <taxon>Fungi</taxon>
        <taxon>Dikarya</taxon>
        <taxon>Ascomycota</taxon>
        <taxon>Pezizomycotina</taxon>
        <taxon>Sordariomycetes</taxon>
        <taxon>Hypocreomycetidae</taxon>
        <taxon>Hypocreales</taxon>
        <taxon>Clavicipitaceae</taxon>
        <taxon>Epichloe</taxon>
    </lineage>
</organism>
<dbReference type="EMBL" id="CP031385">
    <property type="protein sequence ID" value="QPG94256.1"/>
    <property type="molecule type" value="Genomic_DNA"/>
</dbReference>
<dbReference type="CDD" id="cd12148">
    <property type="entry name" value="fungal_TF_MHR"/>
    <property type="match status" value="1"/>
</dbReference>
<sequence>MSSCSMPGESPRRPPSPVARDKPRRQAITRACDRCRRRKAKCDFDNAAGTCSPCRDSNVGCTFDLPLAKRGPKSRKKANHSIPPEAVSTFSGRLSIPPPPPSFASITTTTGSTGAPFASPSSSSATSWEPTAQLGVGVGAAAAGPSPISTRDSAITSSPATPGVSAFTRWRNLARALTLQNKVLEHVVEQCFSLFFQYLYPLTPLVLEPSLREAFSVFASPPSTAAAPAASRRHVTVRNGHERIPDTLPALNPPAWAGFSPELASVGGSEASACCHEATFTLITAVCAEAAFLLPKHLFPEGGTVADLFLQASRDCLNSYLMADLESPNANSITIRYFHSNCVHAAGKPKYSWHIFGEATRLAQAMRLYDESALEGLPPIEAELRRRAFWIVYMGDKSAAILNNRPITMHKYSFEAGITTAYPTGIDNRSGPIGNRSDVAATPSDSHGRDFITGFNANLRLWQAASDLIIQIRLFQDQKSIELGAETPPSQALTEPERQRLDSLFVHFITCMDDLPPFLHTYTFVAAANGGAPLTEANQFVIQSANLQVSFHCLRMVITQKFEDIAFFAPGAEQADLRKTEIVRDMLRVMHEAPFWSLQVNGEPYVEKIRLIGATLLSIIHRNQASPLAARARADFSVLLDILTRLDSKASDALKSTSTWAM</sequence>
<accession>A0A7S9KL02</accession>
<dbReference type="SMART" id="SM00906">
    <property type="entry name" value="Fungal_trans"/>
    <property type="match status" value="1"/>
</dbReference>
<dbReference type="PROSITE" id="PS00463">
    <property type="entry name" value="ZN2_CY6_FUNGAL_1"/>
    <property type="match status" value="1"/>
</dbReference>